<evidence type="ECO:0000313" key="2">
    <source>
        <dbReference type="EMBL" id="KAF5938605.1"/>
    </source>
</evidence>
<gene>
    <name evidence="2" type="ORF">HYC85_022864</name>
</gene>
<protein>
    <recommendedName>
        <fullName evidence="1">PB1-like domain-containing protein</fullName>
    </recommendedName>
</protein>
<dbReference type="EMBL" id="JACBKZ010000011">
    <property type="protein sequence ID" value="KAF5938605.1"/>
    <property type="molecule type" value="Genomic_DNA"/>
</dbReference>
<keyword evidence="3" id="KW-1185">Reference proteome</keyword>
<evidence type="ECO:0000313" key="3">
    <source>
        <dbReference type="Proteomes" id="UP000593564"/>
    </source>
</evidence>
<reference evidence="2 3" key="2">
    <citation type="submission" date="2020-07" db="EMBL/GenBank/DDBJ databases">
        <title>Genome assembly of wild tea tree DASZ reveals pedigree and selection history of tea varieties.</title>
        <authorList>
            <person name="Zhang W."/>
        </authorList>
    </citation>
    <scope>NUCLEOTIDE SEQUENCE [LARGE SCALE GENOMIC DNA]</scope>
    <source>
        <strain evidence="3">cv. G240</strain>
        <tissue evidence="2">Leaf</tissue>
    </source>
</reference>
<dbReference type="AlphaFoldDB" id="A0A7J7GE49"/>
<name>A0A7J7GE49_CAMSI</name>
<dbReference type="InterPro" id="IPR058594">
    <property type="entry name" value="PB1-like_dom_pln"/>
</dbReference>
<sequence length="123" mass="14207">MIFEINYNGYFSKPHNIAYKQGKLEYIYDVDPDKLSFIEIHTILREMKINVYSTSVLWYMKSGRSLDDGLTIIEEDVDAYTMICEYEGLDVIQLYVEKGQDPLQVVSPKGKHLVPPRVPVSAK</sequence>
<proteinExistence type="predicted"/>
<accession>A0A7J7GE49</accession>
<organism evidence="2 3">
    <name type="scientific">Camellia sinensis</name>
    <name type="common">Tea plant</name>
    <name type="synonym">Thea sinensis</name>
    <dbReference type="NCBI Taxonomy" id="4442"/>
    <lineage>
        <taxon>Eukaryota</taxon>
        <taxon>Viridiplantae</taxon>
        <taxon>Streptophyta</taxon>
        <taxon>Embryophyta</taxon>
        <taxon>Tracheophyta</taxon>
        <taxon>Spermatophyta</taxon>
        <taxon>Magnoliopsida</taxon>
        <taxon>eudicotyledons</taxon>
        <taxon>Gunneridae</taxon>
        <taxon>Pentapetalae</taxon>
        <taxon>asterids</taxon>
        <taxon>Ericales</taxon>
        <taxon>Theaceae</taxon>
        <taxon>Camellia</taxon>
    </lineage>
</organism>
<dbReference type="Proteomes" id="UP000593564">
    <property type="component" value="Unassembled WGS sequence"/>
</dbReference>
<feature type="domain" description="PB1-like" evidence="1">
    <location>
        <begin position="3"/>
        <end position="97"/>
    </location>
</feature>
<dbReference type="Pfam" id="PF26130">
    <property type="entry name" value="PB1-like"/>
    <property type="match status" value="1"/>
</dbReference>
<comment type="caution">
    <text evidence="2">The sequence shown here is derived from an EMBL/GenBank/DDBJ whole genome shotgun (WGS) entry which is preliminary data.</text>
</comment>
<reference evidence="3" key="1">
    <citation type="journal article" date="2020" name="Nat. Commun.">
        <title>Genome assembly of wild tea tree DASZ reveals pedigree and selection history of tea varieties.</title>
        <authorList>
            <person name="Zhang W."/>
            <person name="Zhang Y."/>
            <person name="Qiu H."/>
            <person name="Guo Y."/>
            <person name="Wan H."/>
            <person name="Zhang X."/>
            <person name="Scossa F."/>
            <person name="Alseekh S."/>
            <person name="Zhang Q."/>
            <person name="Wang P."/>
            <person name="Xu L."/>
            <person name="Schmidt M.H."/>
            <person name="Jia X."/>
            <person name="Li D."/>
            <person name="Zhu A."/>
            <person name="Guo F."/>
            <person name="Chen W."/>
            <person name="Ni D."/>
            <person name="Usadel B."/>
            <person name="Fernie A.R."/>
            <person name="Wen W."/>
        </authorList>
    </citation>
    <scope>NUCLEOTIDE SEQUENCE [LARGE SCALE GENOMIC DNA]</scope>
    <source>
        <strain evidence="3">cv. G240</strain>
    </source>
</reference>
<evidence type="ECO:0000259" key="1">
    <source>
        <dbReference type="Pfam" id="PF26130"/>
    </source>
</evidence>